<dbReference type="PRINTS" id="PR01490">
    <property type="entry name" value="RTXTOXIND"/>
</dbReference>
<feature type="transmembrane region" description="Helical" evidence="1">
    <location>
        <begin position="31"/>
        <end position="50"/>
    </location>
</feature>
<evidence type="ECO:0000259" key="3">
    <source>
        <dbReference type="Pfam" id="PF26002"/>
    </source>
</evidence>
<dbReference type="InterPro" id="IPR050739">
    <property type="entry name" value="MFP"/>
</dbReference>
<dbReference type="Gene3D" id="1.10.287.470">
    <property type="entry name" value="Helix hairpin bin"/>
    <property type="match status" value="1"/>
</dbReference>
<dbReference type="Pfam" id="PF26002">
    <property type="entry name" value="Beta-barrel_AprE"/>
    <property type="match status" value="1"/>
</dbReference>
<dbReference type="PANTHER" id="PTHR30386:SF28">
    <property type="entry name" value="EXPORTED PROTEIN"/>
    <property type="match status" value="1"/>
</dbReference>
<dbReference type="InterPro" id="IPR058624">
    <property type="entry name" value="MdtA-like_HH"/>
</dbReference>
<name>A0A6I4IML0_9SPHI</name>
<sequence length="404" mass="45796">MEKTDAELFPADFMALTTEYHFHKYDPSTTLIYRIVLGFTLLALFSMFFIKINVNIKSAGVIKSPFEHNEVKTLVSAKVDSSFLKENMHVKKGQVLVVLKADAIAQKSLVVTNQEEEYKAQLADLQSLTQLIKSKNWSQHLNLKSELYSQQYVLFLQQLRNAGSVLDVAQKNYNRYSYLLKTRAVSAAEYDNANLTYRNALNDRQLVIDGQGTKWQAALNDLNVKMRDIQSTGQSVKEEKDYYTLRAPVSGTLQNVKGIEPGSVIAANEIVAEISPETGLIAEVYVLPKDIGLLRSDTKTNFQIDAYNYNQWGMLSGKVTSISNDIYVVEGQPPYFKVRCKLDDDKLKLKNGYVGRLKKGMSLQANFYVTRRTLFQLLYDKVDNWLNPNKLKTTVETSNTSNNS</sequence>
<keyword evidence="1" id="KW-1133">Transmembrane helix</keyword>
<keyword evidence="5" id="KW-1185">Reference proteome</keyword>
<dbReference type="EMBL" id="CP066775">
    <property type="protein sequence ID" value="QQL50455.1"/>
    <property type="molecule type" value="Genomic_DNA"/>
</dbReference>
<accession>A0A6I4IML0</accession>
<organism evidence="4 5">
    <name type="scientific">Mucilaginibacter ginkgonis</name>
    <dbReference type="NCBI Taxonomy" id="2682091"/>
    <lineage>
        <taxon>Bacteria</taxon>
        <taxon>Pseudomonadati</taxon>
        <taxon>Bacteroidota</taxon>
        <taxon>Sphingobacteriia</taxon>
        <taxon>Sphingobacteriales</taxon>
        <taxon>Sphingobacteriaceae</taxon>
        <taxon>Mucilaginibacter</taxon>
    </lineage>
</organism>
<gene>
    <name evidence="4" type="ORF">GO620_003085</name>
</gene>
<dbReference type="Gene3D" id="2.40.30.170">
    <property type="match status" value="1"/>
</dbReference>
<dbReference type="Pfam" id="PF25876">
    <property type="entry name" value="HH_MFP_RND"/>
    <property type="match status" value="1"/>
</dbReference>
<evidence type="ECO:0000313" key="4">
    <source>
        <dbReference type="EMBL" id="QQL50455.1"/>
    </source>
</evidence>
<dbReference type="InterPro" id="IPR058982">
    <property type="entry name" value="Beta-barrel_AprE"/>
</dbReference>
<dbReference type="AlphaFoldDB" id="A0A6I4IML0"/>
<feature type="domain" description="Multidrug resistance protein MdtA-like alpha-helical hairpin" evidence="2">
    <location>
        <begin position="158"/>
        <end position="199"/>
    </location>
</feature>
<dbReference type="Proteomes" id="UP000429232">
    <property type="component" value="Chromosome"/>
</dbReference>
<reference evidence="4 5" key="1">
    <citation type="submission" date="2020-12" db="EMBL/GenBank/DDBJ databases">
        <title>HMF7856_wgs.fasta genome submission.</title>
        <authorList>
            <person name="Kang H."/>
            <person name="Kim H."/>
            <person name="Joh K."/>
        </authorList>
    </citation>
    <scope>NUCLEOTIDE SEQUENCE [LARGE SCALE GENOMIC DNA]</scope>
    <source>
        <strain evidence="4 5">HMF7856</strain>
    </source>
</reference>
<evidence type="ECO:0000256" key="1">
    <source>
        <dbReference type="SAM" id="Phobius"/>
    </source>
</evidence>
<dbReference type="KEGG" id="mgik:GO620_003085"/>
<dbReference type="PANTHER" id="PTHR30386">
    <property type="entry name" value="MEMBRANE FUSION SUBUNIT OF EMRAB-TOLC MULTIDRUG EFFLUX PUMP"/>
    <property type="match status" value="1"/>
</dbReference>
<dbReference type="RefSeq" id="WP_157522041.1">
    <property type="nucleotide sequence ID" value="NZ_CP066775.1"/>
</dbReference>
<proteinExistence type="predicted"/>
<keyword evidence="1" id="KW-0812">Transmembrane</keyword>
<keyword evidence="1" id="KW-0472">Membrane</keyword>
<protein>
    <submittedName>
        <fullName evidence="4">HlyD family efflux transporter periplasmic adaptor subunit</fullName>
    </submittedName>
</protein>
<feature type="domain" description="AprE-like beta-barrel" evidence="3">
    <location>
        <begin position="280"/>
        <end position="367"/>
    </location>
</feature>
<evidence type="ECO:0000313" key="5">
    <source>
        <dbReference type="Proteomes" id="UP000429232"/>
    </source>
</evidence>
<evidence type="ECO:0000259" key="2">
    <source>
        <dbReference type="Pfam" id="PF25876"/>
    </source>
</evidence>